<proteinExistence type="predicted"/>
<organism evidence="1">
    <name type="scientific">Arundo donax</name>
    <name type="common">Giant reed</name>
    <name type="synonym">Donax arundinaceus</name>
    <dbReference type="NCBI Taxonomy" id="35708"/>
    <lineage>
        <taxon>Eukaryota</taxon>
        <taxon>Viridiplantae</taxon>
        <taxon>Streptophyta</taxon>
        <taxon>Embryophyta</taxon>
        <taxon>Tracheophyta</taxon>
        <taxon>Spermatophyta</taxon>
        <taxon>Magnoliopsida</taxon>
        <taxon>Liliopsida</taxon>
        <taxon>Poales</taxon>
        <taxon>Poaceae</taxon>
        <taxon>PACMAD clade</taxon>
        <taxon>Arundinoideae</taxon>
        <taxon>Arundineae</taxon>
        <taxon>Arundo</taxon>
    </lineage>
</organism>
<dbReference type="EMBL" id="GBRH01173864">
    <property type="protein sequence ID" value="JAE24032.1"/>
    <property type="molecule type" value="Transcribed_RNA"/>
</dbReference>
<dbReference type="AlphaFoldDB" id="A0A0A9GHR0"/>
<accession>A0A0A9GHR0</accession>
<reference evidence="1" key="1">
    <citation type="submission" date="2014-09" db="EMBL/GenBank/DDBJ databases">
        <authorList>
            <person name="Magalhaes I.L.F."/>
            <person name="Oliveira U."/>
            <person name="Santos F.R."/>
            <person name="Vidigal T.H.D.A."/>
            <person name="Brescovit A.D."/>
            <person name="Santos A.J."/>
        </authorList>
    </citation>
    <scope>NUCLEOTIDE SEQUENCE</scope>
    <source>
        <tissue evidence="1">Shoot tissue taken approximately 20 cm above the soil surface</tissue>
    </source>
</reference>
<protein>
    <submittedName>
        <fullName evidence="1">Uncharacterized protein</fullName>
    </submittedName>
</protein>
<reference evidence="1" key="2">
    <citation type="journal article" date="2015" name="Data Brief">
        <title>Shoot transcriptome of the giant reed, Arundo donax.</title>
        <authorList>
            <person name="Barrero R.A."/>
            <person name="Guerrero F.D."/>
            <person name="Moolhuijzen P."/>
            <person name="Goolsby J.A."/>
            <person name="Tidwell J."/>
            <person name="Bellgard S.E."/>
            <person name="Bellgard M.I."/>
        </authorList>
    </citation>
    <scope>NUCLEOTIDE SEQUENCE</scope>
    <source>
        <tissue evidence="1">Shoot tissue taken approximately 20 cm above the soil surface</tissue>
    </source>
</reference>
<name>A0A0A9GHR0_ARUDO</name>
<evidence type="ECO:0000313" key="1">
    <source>
        <dbReference type="EMBL" id="JAE24032.1"/>
    </source>
</evidence>
<sequence length="30" mass="3558">MAHIVFNCRLLACKDFMWLTDSFAEKILLQ</sequence>